<dbReference type="GO" id="GO:0016616">
    <property type="term" value="F:oxidoreductase activity, acting on the CH-OH group of donors, NAD or NADP as acceptor"/>
    <property type="evidence" value="ECO:0007669"/>
    <property type="project" value="TreeGrafter"/>
</dbReference>
<dbReference type="Gene3D" id="3.40.50.720">
    <property type="entry name" value="NAD(P)-binding Rossmann-like Domain"/>
    <property type="match status" value="1"/>
</dbReference>
<evidence type="ECO:0000256" key="2">
    <source>
        <dbReference type="ARBA" id="ARBA00022857"/>
    </source>
</evidence>
<proteinExistence type="inferred from homology"/>
<dbReference type="InterPro" id="IPR020904">
    <property type="entry name" value="Sc_DH/Rdtase_CS"/>
</dbReference>
<sequence>MQMPQVAIVTGGASGMGLALVKSLVERGWNVGVLDKDRVAGEQVVKELGAQTIFIEVDVTKYDDQANAFSKVWAKWRRTDLVYANAGISDRTDLIEPAEELENGAPPRPDTFVVDVCLLGVIYSSYLALHFFRKNTTQGGTLVMTSSIAGIYSAPGVSVYAAAKHGVIGLTRSLAYRLQQRGDTNISVNAICPALVVTGLVNPDLAKRIPQEYITPAATIVKAIERFIDDPSITGQVAECSGEEIFYRDGHAFSNEGSKWVMTGGLKRLLLPGEEQAVRK</sequence>
<reference evidence="5 6" key="1">
    <citation type="submission" date="2017-03" db="EMBL/GenBank/DDBJ databases">
        <title>Genomes of endolithic fungi from Antarctica.</title>
        <authorList>
            <person name="Coleine C."/>
            <person name="Masonjones S."/>
            <person name="Stajich J.E."/>
        </authorList>
    </citation>
    <scope>NUCLEOTIDE SEQUENCE [LARGE SCALE GENOMIC DNA]</scope>
    <source>
        <strain evidence="5 6">CCFEE 6314</strain>
    </source>
</reference>
<keyword evidence="2" id="KW-0521">NADP</keyword>
<dbReference type="PROSITE" id="PS00061">
    <property type="entry name" value="ADH_SHORT"/>
    <property type="match status" value="1"/>
</dbReference>
<dbReference type="Proteomes" id="UP000288859">
    <property type="component" value="Unassembled WGS sequence"/>
</dbReference>
<accession>A0A438N5T4</accession>
<gene>
    <name evidence="5" type="ORF">B0A52_03389</name>
</gene>
<dbReference type="OrthoDB" id="5371740at2759"/>
<protein>
    <submittedName>
        <fullName evidence="5">Uncharacterized protein</fullName>
    </submittedName>
</protein>
<evidence type="ECO:0000313" key="5">
    <source>
        <dbReference type="EMBL" id="RVX71024.1"/>
    </source>
</evidence>
<evidence type="ECO:0000256" key="4">
    <source>
        <dbReference type="RuleBase" id="RU000363"/>
    </source>
</evidence>
<dbReference type="PANTHER" id="PTHR44229">
    <property type="entry name" value="15-HYDROXYPROSTAGLANDIN DEHYDROGENASE [NAD(+)]"/>
    <property type="match status" value="1"/>
</dbReference>
<comment type="caution">
    <text evidence="5">The sequence shown here is derived from an EMBL/GenBank/DDBJ whole genome shotgun (WGS) entry which is preliminary data.</text>
</comment>
<evidence type="ECO:0000313" key="6">
    <source>
        <dbReference type="Proteomes" id="UP000288859"/>
    </source>
</evidence>
<dbReference type="GO" id="GO:0005737">
    <property type="term" value="C:cytoplasm"/>
    <property type="evidence" value="ECO:0007669"/>
    <property type="project" value="TreeGrafter"/>
</dbReference>
<dbReference type="EMBL" id="NAJM01000019">
    <property type="protein sequence ID" value="RVX71024.1"/>
    <property type="molecule type" value="Genomic_DNA"/>
</dbReference>
<dbReference type="SUPFAM" id="SSF51735">
    <property type="entry name" value="NAD(P)-binding Rossmann-fold domains"/>
    <property type="match status" value="1"/>
</dbReference>
<dbReference type="PRINTS" id="PR00080">
    <property type="entry name" value="SDRFAMILY"/>
</dbReference>
<name>A0A438N5T4_EXOME</name>
<dbReference type="InterPro" id="IPR036291">
    <property type="entry name" value="NAD(P)-bd_dom_sf"/>
</dbReference>
<evidence type="ECO:0000256" key="3">
    <source>
        <dbReference type="ARBA" id="ARBA00023002"/>
    </source>
</evidence>
<comment type="similarity">
    <text evidence="1 4">Belongs to the short-chain dehydrogenases/reductases (SDR) family.</text>
</comment>
<dbReference type="AlphaFoldDB" id="A0A438N5T4"/>
<dbReference type="PANTHER" id="PTHR44229:SF4">
    <property type="entry name" value="15-HYDROXYPROSTAGLANDIN DEHYDROGENASE [NAD(+)]"/>
    <property type="match status" value="1"/>
</dbReference>
<evidence type="ECO:0000256" key="1">
    <source>
        <dbReference type="ARBA" id="ARBA00006484"/>
    </source>
</evidence>
<keyword evidence="3" id="KW-0560">Oxidoreductase</keyword>
<dbReference type="InterPro" id="IPR002347">
    <property type="entry name" value="SDR_fam"/>
</dbReference>
<dbReference type="Pfam" id="PF00106">
    <property type="entry name" value="adh_short"/>
    <property type="match status" value="1"/>
</dbReference>
<dbReference type="PRINTS" id="PR00081">
    <property type="entry name" value="GDHRDH"/>
</dbReference>
<dbReference type="VEuPathDB" id="FungiDB:PV10_06015"/>
<organism evidence="5 6">
    <name type="scientific">Exophiala mesophila</name>
    <name type="common">Black yeast-like fungus</name>
    <dbReference type="NCBI Taxonomy" id="212818"/>
    <lineage>
        <taxon>Eukaryota</taxon>
        <taxon>Fungi</taxon>
        <taxon>Dikarya</taxon>
        <taxon>Ascomycota</taxon>
        <taxon>Pezizomycotina</taxon>
        <taxon>Eurotiomycetes</taxon>
        <taxon>Chaetothyriomycetidae</taxon>
        <taxon>Chaetothyriales</taxon>
        <taxon>Herpotrichiellaceae</taxon>
        <taxon>Exophiala</taxon>
    </lineage>
</organism>